<feature type="region of interest" description="Disordered" evidence="2">
    <location>
        <begin position="1066"/>
        <end position="1134"/>
    </location>
</feature>
<feature type="coiled-coil region" evidence="1">
    <location>
        <begin position="192"/>
        <end position="271"/>
    </location>
</feature>
<feature type="region of interest" description="Disordered" evidence="2">
    <location>
        <begin position="327"/>
        <end position="350"/>
    </location>
</feature>
<feature type="compositionally biased region" description="Polar residues" evidence="2">
    <location>
        <begin position="561"/>
        <end position="570"/>
    </location>
</feature>
<feature type="region of interest" description="Disordered" evidence="2">
    <location>
        <begin position="978"/>
        <end position="997"/>
    </location>
</feature>
<dbReference type="InterPro" id="IPR031542">
    <property type="entry name" value="UNC80_N"/>
</dbReference>
<evidence type="ECO:0000256" key="2">
    <source>
        <dbReference type="SAM" id="MobiDB-lite"/>
    </source>
</evidence>
<keyword evidence="1" id="KW-0175">Coiled coil</keyword>
<evidence type="ECO:0000313" key="4">
    <source>
        <dbReference type="EnsemblMetazoa" id="AATE018147-PA.1"/>
    </source>
</evidence>
<dbReference type="AlphaFoldDB" id="A0A182JHE2"/>
<dbReference type="EnsemblMetazoa" id="AATE018147-RA">
    <property type="protein sequence ID" value="AATE018147-PA.1"/>
    <property type="gene ID" value="AATE018147"/>
</dbReference>
<feature type="compositionally biased region" description="Polar residues" evidence="2">
    <location>
        <begin position="665"/>
        <end position="676"/>
    </location>
</feature>
<dbReference type="PANTHER" id="PTHR39944">
    <property type="match status" value="1"/>
</dbReference>
<dbReference type="PANTHER" id="PTHR39944:SF1">
    <property type="entry name" value="CALDESMON-RELATED PROTEIN-RELATED"/>
    <property type="match status" value="1"/>
</dbReference>
<feature type="compositionally biased region" description="Basic and acidic residues" evidence="2">
    <location>
        <begin position="327"/>
        <end position="348"/>
    </location>
</feature>
<name>A0A182JHE2_ANOAO</name>
<dbReference type="STRING" id="41427.A0A182JHE2"/>
<feature type="region of interest" description="Disordered" evidence="2">
    <location>
        <begin position="656"/>
        <end position="679"/>
    </location>
</feature>
<reference evidence="4" key="1">
    <citation type="submission" date="2022-08" db="UniProtKB">
        <authorList>
            <consortium name="EnsemblMetazoa"/>
        </authorList>
    </citation>
    <scope>IDENTIFICATION</scope>
    <source>
        <strain evidence="4">EBRO</strain>
    </source>
</reference>
<evidence type="ECO:0000259" key="3">
    <source>
        <dbReference type="Pfam" id="PF15778"/>
    </source>
</evidence>
<accession>A0A182JHE2</accession>
<dbReference type="Pfam" id="PF15778">
    <property type="entry name" value="UNC80_N"/>
    <property type="match status" value="1"/>
</dbReference>
<feature type="compositionally biased region" description="Low complexity" evidence="2">
    <location>
        <begin position="1070"/>
        <end position="1083"/>
    </location>
</feature>
<organism evidence="4">
    <name type="scientific">Anopheles atroparvus</name>
    <name type="common">European mosquito</name>
    <dbReference type="NCBI Taxonomy" id="41427"/>
    <lineage>
        <taxon>Eukaryota</taxon>
        <taxon>Metazoa</taxon>
        <taxon>Ecdysozoa</taxon>
        <taxon>Arthropoda</taxon>
        <taxon>Hexapoda</taxon>
        <taxon>Insecta</taxon>
        <taxon>Pterygota</taxon>
        <taxon>Neoptera</taxon>
        <taxon>Endopterygota</taxon>
        <taxon>Diptera</taxon>
        <taxon>Nematocera</taxon>
        <taxon>Culicoidea</taxon>
        <taxon>Culicidae</taxon>
        <taxon>Anophelinae</taxon>
        <taxon>Anopheles</taxon>
    </lineage>
</organism>
<evidence type="ECO:0000256" key="1">
    <source>
        <dbReference type="SAM" id="Coils"/>
    </source>
</evidence>
<sequence length="1175" mass="134206">MIKELYQPTEPKSHRPSYANQAVLLSSAKWDQMWKKVTNPTDKETEVLCQQEREFREYLKNSSKKMTSTWENTVQNIRDKKEAERLRRDKAKVEEDQRYYRELKAADEVKRKELIQKAEDLIQKDKVGPRVLESAAKFCEVLRGRELQRQFRQDQEHLQQLRKHSVDQQTTAVGNHWLRSHGERLLEDRQRFDDYKRELKQTMVANQQAARQRKQDLIAEELASLEVIEGEMRAQQERERQAQEASKEMRRLSALEAIRMAEDRRNRLRRETEIEDALIQIYTEGQQNIAGFRQGVHVAKHRFRDNSQQLREALERQRAALAQEERNLQRAAEEKDRRASVREREQNEQQRQLKAARIQAHLDEIEWQRQREAEEAVLTRREYEERLKNVDVTFGFDRRKVADQTVRTHAQRRLLLGQIGEKESRERREADTTAELRYAKDHAERENKHFLQYAQDLISDAKVKGRPILPLLKTVQSYRKEHFHDFKDADVVPQHLLSRVPINNKLMEQGVLDALAPRQRALVIPKRSPLPVRLGGAELLAATRMTPEASKDDGRGDKNSAIVTEDNNQPLEAEQKEEQDDKAKARALIMCHCGTCPFSRPPPFAYIPPQTGQNHVHLFVNKTLQTRGQCAAAPLTTRTDGNIKTPPCKRVAAAVAGKRRKNEANTHTGRAVTGTTSNSSSSSSFEYIVPWQPVRKRSARSHLCTRTPMENSLRFNNFSSAAITAPSRTGDFRFFRTSSEHVNGFGTHHPTTTTTMANGSSTNPIDEGLQDLGVPVPVQTFLWQQIAPFIRPKLGKLHEASCMELKEACKSFEKVLVQNIQFGLSPSLTSALESIPRWRIVQAALPHVIHCAGALMHNRVKDLQALGSAETKILYTLHWILLFAAEECADAEGDKDSTASNYLFSIPTISVSGTENLRLFVFLFAPIAHMLKESDFQNFRLENGLKMWQGMWEYRAPNAPCFTAPVKPKARNLLTSVSTTPSPEVFSPKKNENIESPPSIYSGNMKHDDELSFVSSPKDSVFPETIPEEASSVEEERVVIFRLPMDGGVPDPSYYTADASLLHHGAGKFSKSSSHQTPTSSGTGVKPHPLHHSEHRGEATSFDFDKIDTYSKDSKPKTSSSTERESFDTGPQLSQGQKCDVIAATFLDVAVLRCLFISHWQEEGVYWSLHYLYNR</sequence>
<feature type="compositionally biased region" description="Basic and acidic residues" evidence="2">
    <location>
        <begin position="549"/>
        <end position="558"/>
    </location>
</feature>
<feature type="domain" description="Cation channel complex component UNC80 N-terminal" evidence="3">
    <location>
        <begin position="773"/>
        <end position="969"/>
    </location>
</feature>
<feature type="compositionally biased region" description="Basic and acidic residues" evidence="2">
    <location>
        <begin position="1091"/>
        <end position="1127"/>
    </location>
</feature>
<proteinExistence type="predicted"/>
<dbReference type="VEuPathDB" id="VectorBase:AATE018147"/>
<protein>
    <submittedName>
        <fullName evidence="4">UNC80 domain-containing protein</fullName>
    </submittedName>
</protein>
<feature type="region of interest" description="Disordered" evidence="2">
    <location>
        <begin position="543"/>
        <end position="581"/>
    </location>
</feature>